<feature type="domain" description="R" evidence="3">
    <location>
        <begin position="95"/>
        <end position="112"/>
    </location>
</feature>
<evidence type="ECO:0000259" key="2">
    <source>
        <dbReference type="PROSITE" id="PS51369"/>
    </source>
</evidence>
<protein>
    <submittedName>
        <fullName evidence="4">TCP2</fullName>
    </submittedName>
</protein>
<feature type="compositionally biased region" description="Polar residues" evidence="1">
    <location>
        <begin position="34"/>
        <end position="52"/>
    </location>
</feature>
<name>Q0QJR7_ESCCA</name>
<dbReference type="PROSITE" id="PS51369">
    <property type="entry name" value="TCP"/>
    <property type="match status" value="1"/>
</dbReference>
<dbReference type="AlphaFoldDB" id="Q0QJR7"/>
<dbReference type="PROSITE" id="PS51370">
    <property type="entry name" value="R"/>
    <property type="match status" value="1"/>
</dbReference>
<feature type="non-terminal residue" evidence="4">
    <location>
        <position position="112"/>
    </location>
</feature>
<organism evidence="4">
    <name type="scientific">Eschscholzia californica subsp. californica</name>
    <dbReference type="NCBI Taxonomy" id="222997"/>
    <lineage>
        <taxon>Eukaryota</taxon>
        <taxon>Viridiplantae</taxon>
        <taxon>Streptophyta</taxon>
        <taxon>Embryophyta</taxon>
        <taxon>Tracheophyta</taxon>
        <taxon>Spermatophyta</taxon>
        <taxon>Magnoliopsida</taxon>
        <taxon>Ranunculales</taxon>
        <taxon>Papaveraceae</taxon>
        <taxon>Papaveroideae</taxon>
        <taxon>Eschscholzia</taxon>
    </lineage>
</organism>
<evidence type="ECO:0000256" key="1">
    <source>
        <dbReference type="SAM" id="MobiDB-lite"/>
    </source>
</evidence>
<gene>
    <name evidence="4" type="primary">TCP2</name>
</gene>
<dbReference type="InterPro" id="IPR017887">
    <property type="entry name" value="TF_TCP_subgr"/>
</dbReference>
<dbReference type="InterPro" id="IPR017888">
    <property type="entry name" value="CYC/TB1_R_domain"/>
</dbReference>
<dbReference type="EMBL" id="DQ347824">
    <property type="protein sequence ID" value="ABC75069.1"/>
    <property type="molecule type" value="mRNA"/>
</dbReference>
<evidence type="ECO:0000313" key="4">
    <source>
        <dbReference type="EMBL" id="ABC75069.1"/>
    </source>
</evidence>
<reference evidence="4" key="1">
    <citation type="journal article" date="2006" name="Plant Biol.">
        <title>Diversification of CYCLOIDEA-like TCP genes in the basal eudicot families fumariaceae and papaveraceae s.str.</title>
        <authorList>
            <person name="Kolsch A."/>
            <person name="Gleissberg S."/>
        </authorList>
    </citation>
    <scope>NUCLEOTIDE SEQUENCE</scope>
</reference>
<evidence type="ECO:0000259" key="3">
    <source>
        <dbReference type="PROSITE" id="PS51370"/>
    </source>
</evidence>
<feature type="region of interest" description="Disordered" evidence="1">
    <location>
        <begin position="27"/>
        <end position="83"/>
    </location>
</feature>
<accession>Q0QJR7</accession>
<dbReference type="Pfam" id="PF03634">
    <property type="entry name" value="TCP"/>
    <property type="match status" value="1"/>
</dbReference>
<feature type="non-terminal residue" evidence="4">
    <location>
        <position position="1"/>
    </location>
</feature>
<feature type="domain" description="TCP" evidence="2">
    <location>
        <begin position="1"/>
        <end position="21"/>
    </location>
</feature>
<sequence length="112" mass="12338">DKASKTVEWLLMRSKLAIEEAVSIQQKKHLMKSGGSNHGSSVSTSTDASQDMSEIEGASYNVDCQRGMPSGGPGSYAKEKMMRGSCKTTFDPLVRELRARARARARERTKEK</sequence>
<proteinExistence type="evidence at transcript level"/>